<keyword evidence="1" id="KW-0472">Membrane</keyword>
<sequence length="139" mass="15816">MCSAMETWNAILASMWPQKYRKWRFPEAPPLLVFGTWVSGLAEWTIFGVLEYLQFRKHFLAQADHFAQGNSGTQVAALAVIVVAELFYPLSLLLILMAAEGFIRFVSGAILREPMPSLPVVIGVRLWDRFVRRPHPQTL</sequence>
<proteinExistence type="predicted"/>
<keyword evidence="1" id="KW-1133">Transmembrane helix</keyword>
<name>Q1INK9_KORVE</name>
<dbReference type="HOGENOM" id="CLU_1842505_0_0_0"/>
<reference evidence="2 3" key="1">
    <citation type="journal article" date="2009" name="Appl. Environ. Microbiol.">
        <title>Three genomes from the phylum Acidobacteria provide insight into the lifestyles of these microorganisms in soils.</title>
        <authorList>
            <person name="Ward N.L."/>
            <person name="Challacombe J.F."/>
            <person name="Janssen P.H."/>
            <person name="Henrissat B."/>
            <person name="Coutinho P.M."/>
            <person name="Wu M."/>
            <person name="Xie G."/>
            <person name="Haft D.H."/>
            <person name="Sait M."/>
            <person name="Badger J."/>
            <person name="Barabote R.D."/>
            <person name="Bradley B."/>
            <person name="Brettin T.S."/>
            <person name="Brinkac L.M."/>
            <person name="Bruce D."/>
            <person name="Creasy T."/>
            <person name="Daugherty S.C."/>
            <person name="Davidsen T.M."/>
            <person name="DeBoy R.T."/>
            <person name="Detter J.C."/>
            <person name="Dodson R.J."/>
            <person name="Durkin A.S."/>
            <person name="Ganapathy A."/>
            <person name="Gwinn-Giglio M."/>
            <person name="Han C.S."/>
            <person name="Khouri H."/>
            <person name="Kiss H."/>
            <person name="Kothari S.P."/>
            <person name="Madupu R."/>
            <person name="Nelson K.E."/>
            <person name="Nelson W.C."/>
            <person name="Paulsen I."/>
            <person name="Penn K."/>
            <person name="Ren Q."/>
            <person name="Rosovitz M.J."/>
            <person name="Selengut J.D."/>
            <person name="Shrivastava S."/>
            <person name="Sullivan S.A."/>
            <person name="Tapia R."/>
            <person name="Thompson L.S."/>
            <person name="Watkins K.L."/>
            <person name="Yang Q."/>
            <person name="Yu C."/>
            <person name="Zafar N."/>
            <person name="Zhou L."/>
            <person name="Kuske C.R."/>
        </authorList>
    </citation>
    <scope>NUCLEOTIDE SEQUENCE [LARGE SCALE GENOMIC DNA]</scope>
    <source>
        <strain evidence="2 3">Ellin345</strain>
    </source>
</reference>
<dbReference type="EMBL" id="CP000360">
    <property type="protein sequence ID" value="ABF41541.1"/>
    <property type="molecule type" value="Genomic_DNA"/>
</dbReference>
<dbReference type="Proteomes" id="UP000002432">
    <property type="component" value="Chromosome"/>
</dbReference>
<evidence type="ECO:0000313" key="2">
    <source>
        <dbReference type="EMBL" id="ABF41541.1"/>
    </source>
</evidence>
<dbReference type="AlphaFoldDB" id="Q1INK9"/>
<keyword evidence="3" id="KW-1185">Reference proteome</keyword>
<gene>
    <name evidence="2" type="ordered locus">Acid345_2540</name>
</gene>
<evidence type="ECO:0000256" key="1">
    <source>
        <dbReference type="SAM" id="Phobius"/>
    </source>
</evidence>
<dbReference type="KEGG" id="aba:Acid345_2540"/>
<feature type="transmembrane region" description="Helical" evidence="1">
    <location>
        <begin position="31"/>
        <end position="55"/>
    </location>
</feature>
<keyword evidence="1" id="KW-0812">Transmembrane</keyword>
<evidence type="ECO:0000313" key="3">
    <source>
        <dbReference type="Proteomes" id="UP000002432"/>
    </source>
</evidence>
<feature type="transmembrane region" description="Helical" evidence="1">
    <location>
        <begin position="75"/>
        <end position="96"/>
    </location>
</feature>
<accession>Q1INK9</accession>
<dbReference type="EnsemblBacteria" id="ABF41541">
    <property type="protein sequence ID" value="ABF41541"/>
    <property type="gene ID" value="Acid345_2540"/>
</dbReference>
<protein>
    <submittedName>
        <fullName evidence="2">Uncharacterized protein</fullName>
    </submittedName>
</protein>
<dbReference type="RefSeq" id="WP_011523342.1">
    <property type="nucleotide sequence ID" value="NC_008009.1"/>
</dbReference>
<organism evidence="2 3">
    <name type="scientific">Koribacter versatilis (strain Ellin345)</name>
    <dbReference type="NCBI Taxonomy" id="204669"/>
    <lineage>
        <taxon>Bacteria</taxon>
        <taxon>Pseudomonadati</taxon>
        <taxon>Acidobacteriota</taxon>
        <taxon>Terriglobia</taxon>
        <taxon>Terriglobales</taxon>
        <taxon>Candidatus Korobacteraceae</taxon>
        <taxon>Candidatus Korobacter</taxon>
    </lineage>
</organism>